<dbReference type="AlphaFoldDB" id="A0A1U0KLQ8"/>
<evidence type="ECO:0000313" key="1">
    <source>
        <dbReference type="EMBL" id="SKM80076.1"/>
    </source>
</evidence>
<organism evidence="1 2">
    <name type="scientific">Mycobacteroides abscessus subsp. massiliense</name>
    <dbReference type="NCBI Taxonomy" id="1962118"/>
    <lineage>
        <taxon>Bacteria</taxon>
        <taxon>Bacillati</taxon>
        <taxon>Actinomycetota</taxon>
        <taxon>Actinomycetes</taxon>
        <taxon>Mycobacteriales</taxon>
        <taxon>Mycobacteriaceae</taxon>
        <taxon>Mycobacteroides</taxon>
        <taxon>Mycobacteroides abscessus</taxon>
    </lineage>
</organism>
<name>A0A1U0KLQ8_9MYCO</name>
<evidence type="ECO:0000313" key="2">
    <source>
        <dbReference type="Proteomes" id="UP000190074"/>
    </source>
</evidence>
<dbReference type="EMBL" id="FVGW01000015">
    <property type="protein sequence ID" value="SKM80076.1"/>
    <property type="molecule type" value="Genomic_DNA"/>
</dbReference>
<proteinExistence type="predicted"/>
<dbReference type="RefSeq" id="WP_074246204.1">
    <property type="nucleotide sequence ID" value="NZ_FVGW01000015.1"/>
</dbReference>
<dbReference type="Proteomes" id="UP000190074">
    <property type="component" value="Unassembled WGS sequence"/>
</dbReference>
<protein>
    <submittedName>
        <fullName evidence="1">Uncharacterized protein</fullName>
    </submittedName>
</protein>
<reference evidence="1 2" key="1">
    <citation type="submission" date="2016-11" db="EMBL/GenBank/DDBJ databases">
        <authorList>
            <consortium name="Pathogen Informatics"/>
        </authorList>
    </citation>
    <scope>NUCLEOTIDE SEQUENCE [LARGE SCALE GENOMIC DNA]</scope>
    <source>
        <strain evidence="1 2">911</strain>
    </source>
</reference>
<sequence>MPTTIYPTIHGDDRSLEAIIASFTVNATLRSYLEDFLPGRRDFNRPSHLVKLDDGWILVFYVDTADDTGYLKFDRSGGSHEFIDAYRAHALTGRWL</sequence>
<accession>A0A1U0KLQ8</accession>
<gene>
    <name evidence="1" type="ORF">SAMEA2259716_05104</name>
</gene>